<dbReference type="Proteomes" id="UP000319383">
    <property type="component" value="Chromosome"/>
</dbReference>
<protein>
    <submittedName>
        <fullName evidence="2">Uncharacterized protein</fullName>
    </submittedName>
</protein>
<dbReference type="KEGG" id="sdyn:Mal52_10150"/>
<dbReference type="SUPFAM" id="SSF48371">
    <property type="entry name" value="ARM repeat"/>
    <property type="match status" value="1"/>
</dbReference>
<name>A0A517ZJ75_9PLAN</name>
<dbReference type="RefSeq" id="WP_145374588.1">
    <property type="nucleotide sequence ID" value="NZ_CP036276.1"/>
</dbReference>
<organism evidence="2 3">
    <name type="scientific">Symmachiella dynata</name>
    <dbReference type="NCBI Taxonomy" id="2527995"/>
    <lineage>
        <taxon>Bacteria</taxon>
        <taxon>Pseudomonadati</taxon>
        <taxon>Planctomycetota</taxon>
        <taxon>Planctomycetia</taxon>
        <taxon>Planctomycetales</taxon>
        <taxon>Planctomycetaceae</taxon>
        <taxon>Symmachiella</taxon>
    </lineage>
</organism>
<feature type="region of interest" description="Disordered" evidence="1">
    <location>
        <begin position="322"/>
        <end position="365"/>
    </location>
</feature>
<accession>A0A517ZJ75</accession>
<dbReference type="AlphaFoldDB" id="A0A517ZJ75"/>
<dbReference type="SUPFAM" id="SSF50156">
    <property type="entry name" value="PDZ domain-like"/>
    <property type="match status" value="1"/>
</dbReference>
<keyword evidence="3" id="KW-1185">Reference proteome</keyword>
<dbReference type="EMBL" id="CP036276">
    <property type="protein sequence ID" value="QDU42552.1"/>
    <property type="molecule type" value="Genomic_DNA"/>
</dbReference>
<dbReference type="InterPro" id="IPR036034">
    <property type="entry name" value="PDZ_sf"/>
</dbReference>
<proteinExistence type="predicted"/>
<sequence length="365" mass="40321">MTFRDQLLLLTAFILLFPLPLLGDDESTQQSAMIQQDIAALSSDNFAEREAATKRLKTLGRPAIAPLAKAASNAELETTNRVLQVLASFYDNNDDATLDELDAALEELVESAEPSAARRAAAAIAVHADDRDRRAIKKLKELKAMVLPAGINGPNEDIGGPLQIWIDDQWQGGDKELRQFRRLRPGRLQAVYRVQDCPASLDAVRKLEQQIPNSSVQERGAACLGLQAGPPKARGFEIQKATPEGSIAAAGIRDRDVIIKYAGQVVDNFEQLVEMIKKNKVGDTVKVGFLRQMKNDDNIDEEVELSADVRLKSWREFFQDKKRNERKKAAGVTIPSKPIPTPFPTPKAKPTPKPTPKNNESLDKK</sequence>
<dbReference type="Gene3D" id="2.30.42.10">
    <property type="match status" value="1"/>
</dbReference>
<dbReference type="InterPro" id="IPR016024">
    <property type="entry name" value="ARM-type_fold"/>
</dbReference>
<evidence type="ECO:0000313" key="3">
    <source>
        <dbReference type="Proteomes" id="UP000319383"/>
    </source>
</evidence>
<evidence type="ECO:0000256" key="1">
    <source>
        <dbReference type="SAM" id="MobiDB-lite"/>
    </source>
</evidence>
<gene>
    <name evidence="2" type="ORF">Mal52_10150</name>
</gene>
<evidence type="ECO:0000313" key="2">
    <source>
        <dbReference type="EMBL" id="QDU42552.1"/>
    </source>
</evidence>
<reference evidence="2 3" key="1">
    <citation type="submission" date="2019-02" db="EMBL/GenBank/DDBJ databases">
        <title>Deep-cultivation of Planctomycetes and their phenomic and genomic characterization uncovers novel biology.</title>
        <authorList>
            <person name="Wiegand S."/>
            <person name="Jogler M."/>
            <person name="Boedeker C."/>
            <person name="Pinto D."/>
            <person name="Vollmers J."/>
            <person name="Rivas-Marin E."/>
            <person name="Kohn T."/>
            <person name="Peeters S.H."/>
            <person name="Heuer A."/>
            <person name="Rast P."/>
            <person name="Oberbeckmann S."/>
            <person name="Bunk B."/>
            <person name="Jeske O."/>
            <person name="Meyerdierks A."/>
            <person name="Storesund J.E."/>
            <person name="Kallscheuer N."/>
            <person name="Luecker S."/>
            <person name="Lage O.M."/>
            <person name="Pohl T."/>
            <person name="Merkel B.J."/>
            <person name="Hornburger P."/>
            <person name="Mueller R.-W."/>
            <person name="Bruemmer F."/>
            <person name="Labrenz M."/>
            <person name="Spormann A.M."/>
            <person name="Op den Camp H."/>
            <person name="Overmann J."/>
            <person name="Amann R."/>
            <person name="Jetten M.S.M."/>
            <person name="Mascher T."/>
            <person name="Medema M.H."/>
            <person name="Devos D.P."/>
            <person name="Kaster A.-K."/>
            <person name="Ovreas L."/>
            <person name="Rohde M."/>
            <person name="Galperin M.Y."/>
            <person name="Jogler C."/>
        </authorList>
    </citation>
    <scope>NUCLEOTIDE SEQUENCE [LARGE SCALE GENOMIC DNA]</scope>
    <source>
        <strain evidence="2 3">Mal52</strain>
    </source>
</reference>
<feature type="compositionally biased region" description="Pro residues" evidence="1">
    <location>
        <begin position="337"/>
        <end position="355"/>
    </location>
</feature>